<dbReference type="EMBL" id="OC933898">
    <property type="protein sequence ID" value="CAD7660052.1"/>
    <property type="molecule type" value="Genomic_DNA"/>
</dbReference>
<dbReference type="EMBL" id="CAJPVJ010019073">
    <property type="protein sequence ID" value="CAG2177190.1"/>
    <property type="molecule type" value="Genomic_DNA"/>
</dbReference>
<reference evidence="1" key="1">
    <citation type="submission" date="2020-11" db="EMBL/GenBank/DDBJ databases">
        <authorList>
            <person name="Tran Van P."/>
        </authorList>
    </citation>
    <scope>NUCLEOTIDE SEQUENCE</scope>
</reference>
<sequence>MSTTSSQLKQLFAYIDSHSDDYVKRLAECVAIKSISCQTDTRD</sequence>
<evidence type="ECO:0000313" key="1">
    <source>
        <dbReference type="EMBL" id="CAD7660052.1"/>
    </source>
</evidence>
<name>A0A7R9MHS6_9ACAR</name>
<dbReference type="Proteomes" id="UP000728032">
    <property type="component" value="Unassembled WGS sequence"/>
</dbReference>
<keyword evidence="3" id="KW-1185">Reference proteome</keyword>
<evidence type="ECO:0000313" key="2">
    <source>
        <dbReference type="EMBL" id="CAD7662315.1"/>
    </source>
</evidence>
<gene>
    <name evidence="1" type="ORF">ONB1V03_LOCUS16623</name>
    <name evidence="2" type="ORF">ONB1V03_LOCUS18875</name>
</gene>
<dbReference type="EMBL" id="OC942077">
    <property type="protein sequence ID" value="CAD7662315.1"/>
    <property type="molecule type" value="Genomic_DNA"/>
</dbReference>
<protein>
    <submittedName>
        <fullName evidence="1">Uncharacterized protein</fullName>
    </submittedName>
</protein>
<dbReference type="AlphaFoldDB" id="A0A7R9MHS6"/>
<organism evidence="1">
    <name type="scientific">Oppiella nova</name>
    <dbReference type="NCBI Taxonomy" id="334625"/>
    <lineage>
        <taxon>Eukaryota</taxon>
        <taxon>Metazoa</taxon>
        <taxon>Ecdysozoa</taxon>
        <taxon>Arthropoda</taxon>
        <taxon>Chelicerata</taxon>
        <taxon>Arachnida</taxon>
        <taxon>Acari</taxon>
        <taxon>Acariformes</taxon>
        <taxon>Sarcoptiformes</taxon>
        <taxon>Oribatida</taxon>
        <taxon>Brachypylina</taxon>
        <taxon>Oppioidea</taxon>
        <taxon>Oppiidae</taxon>
        <taxon>Oppiella</taxon>
    </lineage>
</organism>
<proteinExistence type="predicted"/>
<feature type="non-terminal residue" evidence="1">
    <location>
        <position position="1"/>
    </location>
</feature>
<dbReference type="EMBL" id="CAJPVJ010027252">
    <property type="protein sequence ID" value="CAG2179451.1"/>
    <property type="molecule type" value="Genomic_DNA"/>
</dbReference>
<evidence type="ECO:0000313" key="3">
    <source>
        <dbReference type="Proteomes" id="UP000728032"/>
    </source>
</evidence>
<accession>A0A7R9MHS6</accession>